<dbReference type="EMBL" id="CAICTM010000773">
    <property type="protein sequence ID" value="CAB9516316.1"/>
    <property type="molecule type" value="Genomic_DNA"/>
</dbReference>
<dbReference type="SUPFAM" id="SSF56112">
    <property type="entry name" value="Protein kinase-like (PK-like)"/>
    <property type="match status" value="1"/>
</dbReference>
<feature type="region of interest" description="Disordered" evidence="1">
    <location>
        <begin position="84"/>
        <end position="116"/>
    </location>
</feature>
<dbReference type="Gene3D" id="1.10.510.10">
    <property type="entry name" value="Transferase(Phosphotransferase) domain 1"/>
    <property type="match status" value="1"/>
</dbReference>
<accession>A0A9N8EBP2</accession>
<evidence type="ECO:0000313" key="2">
    <source>
        <dbReference type="EMBL" id="CAB9516316.1"/>
    </source>
</evidence>
<feature type="compositionally biased region" description="Low complexity" evidence="1">
    <location>
        <begin position="21"/>
        <end position="31"/>
    </location>
</feature>
<sequence>MDLARWALSGIGGADGEEQQQEQQDQQENQQASATPESGDAQVEKLVEEYKKQEEANWALANKGNANELKVDILKVHGLIREINPNPRSLSTSQVATNNSTDIQPPSKRAKKGPHQEWSIEVLPELKEEVEAMEEAWNNILEGGVSGREADRRPSPRSAPQNYYQPVLVDSQPDSQGSNASAACDLFNAETTAKEALDILRDNRNNGIDKFEENYTQWVVNRILGAALPAIAKKNKKWLSKFPILQDKMDIGLYAETTDKRSQLNRYPDSVIFLEGKGGDNKFNREVAGVSNLVSFEHKSDISDATKREDAILELKRDFIKKLNSVDILSPAVGELAKWLAFMCRMSLLEAHAGMIDDGVAKSLHILTDTTTEFLVSEILAEDRYFVAKATANRGEKVVLKMPWSRKPRYKRICDERFNLMQMQTCDAVVNLVSGYGHLPFLVLEDVGIPLDKLVVSGKVGKELAKVVKRDILETALPALQAKSMVHADLHPGNICVQENNGVLFAKVVDLESAVHVGEKLELSPIKHRPDLVPNDDEIASLKMDQVMVAAILHCLWEVGSFQDLVEKAMGLNNEKSENKYQAEYKKIAEKVKGAATKDGQMT</sequence>
<feature type="region of interest" description="Disordered" evidence="1">
    <location>
        <begin position="1"/>
        <end position="42"/>
    </location>
</feature>
<dbReference type="InterPro" id="IPR011009">
    <property type="entry name" value="Kinase-like_dom_sf"/>
</dbReference>
<name>A0A9N8EBP2_9STRA</name>
<gene>
    <name evidence="2" type="ORF">SEMRO_774_G200630.1</name>
</gene>
<feature type="compositionally biased region" description="Polar residues" evidence="1">
    <location>
        <begin position="86"/>
        <end position="104"/>
    </location>
</feature>
<evidence type="ECO:0000313" key="3">
    <source>
        <dbReference type="Proteomes" id="UP001153069"/>
    </source>
</evidence>
<organism evidence="2 3">
    <name type="scientific">Seminavis robusta</name>
    <dbReference type="NCBI Taxonomy" id="568900"/>
    <lineage>
        <taxon>Eukaryota</taxon>
        <taxon>Sar</taxon>
        <taxon>Stramenopiles</taxon>
        <taxon>Ochrophyta</taxon>
        <taxon>Bacillariophyta</taxon>
        <taxon>Bacillariophyceae</taxon>
        <taxon>Bacillariophycidae</taxon>
        <taxon>Naviculales</taxon>
        <taxon>Naviculaceae</taxon>
        <taxon>Seminavis</taxon>
    </lineage>
</organism>
<comment type="caution">
    <text evidence="2">The sequence shown here is derived from an EMBL/GenBank/DDBJ whole genome shotgun (WGS) entry which is preliminary data.</text>
</comment>
<evidence type="ECO:0000256" key="1">
    <source>
        <dbReference type="SAM" id="MobiDB-lite"/>
    </source>
</evidence>
<reference evidence="2" key="1">
    <citation type="submission" date="2020-06" db="EMBL/GenBank/DDBJ databases">
        <authorList>
            <consortium name="Plant Systems Biology data submission"/>
        </authorList>
    </citation>
    <scope>NUCLEOTIDE SEQUENCE</scope>
    <source>
        <strain evidence="2">D6</strain>
    </source>
</reference>
<proteinExistence type="predicted"/>
<keyword evidence="3" id="KW-1185">Reference proteome</keyword>
<dbReference type="Proteomes" id="UP001153069">
    <property type="component" value="Unassembled WGS sequence"/>
</dbReference>
<protein>
    <recommendedName>
        <fullName evidence="4">Protein kinase domain-containing protein</fullName>
    </recommendedName>
</protein>
<evidence type="ECO:0008006" key="4">
    <source>
        <dbReference type="Google" id="ProtNLM"/>
    </source>
</evidence>
<dbReference type="AlphaFoldDB" id="A0A9N8EBP2"/>